<dbReference type="EMBL" id="JACHMX010000001">
    <property type="protein sequence ID" value="MBB5857510.1"/>
    <property type="molecule type" value="Genomic_DNA"/>
</dbReference>
<dbReference type="NCBIfam" id="TIGR01891">
    <property type="entry name" value="amidohydrolases"/>
    <property type="match status" value="1"/>
</dbReference>
<evidence type="ECO:0000256" key="1">
    <source>
        <dbReference type="PIRSR" id="PIRSR005962-1"/>
    </source>
</evidence>
<evidence type="ECO:0000259" key="2">
    <source>
        <dbReference type="Pfam" id="PF07687"/>
    </source>
</evidence>
<sequence length="383" mass="41054">MDPNDPVRGNRGLLIDFRRDLHRHPELSWAEHRTTALLRDRLVALGLEPRTLPNRTGLICDVGDGTPEVLLRADIDALGVSDEKDVPYRSTVPGVAHACGHDVHTTVLYGVALALAGRERLDSAVRLVFQPAEEVMPGGARAMLEAGELDGVRAAYALHCDPNLPVGKVGLRSGPITAACDRLLVQLTGPGGHTARPHLTADLVYALAKIAADVPASLGRRLDPRSGVSLVWGRVSAGSAPNIIPQEGELEGIVRALDHQTWQRAPELIEELVSAIASAHCVKYTTTYHRGVPPVVNHPEHTERLREAALVALGPGSVVTTEQSLGGEDFGWYLDAVPGAMARLGVRGPEKTRVPDLHQGGFDVDERCIEAGVRLLLETVCPS</sequence>
<organism evidence="3 4">
    <name type="scientific">Amycolatopsis umgeniensis</name>
    <dbReference type="NCBI Taxonomy" id="336628"/>
    <lineage>
        <taxon>Bacteria</taxon>
        <taxon>Bacillati</taxon>
        <taxon>Actinomycetota</taxon>
        <taxon>Actinomycetes</taxon>
        <taxon>Pseudonocardiales</taxon>
        <taxon>Pseudonocardiaceae</taxon>
        <taxon>Amycolatopsis</taxon>
    </lineage>
</organism>
<feature type="binding site" evidence="1">
    <location>
        <position position="134"/>
    </location>
    <ligand>
        <name>Mn(2+)</name>
        <dbReference type="ChEBI" id="CHEBI:29035"/>
        <label>2</label>
    </ligand>
</feature>
<comment type="cofactor">
    <cofactor evidence="1">
        <name>Mn(2+)</name>
        <dbReference type="ChEBI" id="CHEBI:29035"/>
    </cofactor>
    <text evidence="1">The Mn(2+) ion enhances activity.</text>
</comment>
<gene>
    <name evidence="3" type="ORF">HDA45_007597</name>
</gene>
<feature type="binding site" evidence="1">
    <location>
        <position position="101"/>
    </location>
    <ligand>
        <name>Mn(2+)</name>
        <dbReference type="ChEBI" id="CHEBI:29035"/>
        <label>2</label>
    </ligand>
</feature>
<dbReference type="AlphaFoldDB" id="A0A841BET0"/>
<keyword evidence="1" id="KW-0464">Manganese</keyword>
<dbReference type="SUPFAM" id="SSF53187">
    <property type="entry name" value="Zn-dependent exopeptidases"/>
    <property type="match status" value="1"/>
</dbReference>
<feature type="binding site" evidence="1">
    <location>
        <position position="358"/>
    </location>
    <ligand>
        <name>Mn(2+)</name>
        <dbReference type="ChEBI" id="CHEBI:29035"/>
        <label>2</label>
    </ligand>
</feature>
<dbReference type="GO" id="GO:0016787">
    <property type="term" value="F:hydrolase activity"/>
    <property type="evidence" value="ECO:0007669"/>
    <property type="project" value="UniProtKB-KW"/>
</dbReference>
<comment type="caution">
    <text evidence="3">The sequence shown here is derived from an EMBL/GenBank/DDBJ whole genome shotgun (WGS) entry which is preliminary data.</text>
</comment>
<dbReference type="InterPro" id="IPR036264">
    <property type="entry name" value="Bact_exopeptidase_dim_dom"/>
</dbReference>
<feature type="domain" description="Peptidase M20 dimerisation" evidence="2">
    <location>
        <begin position="187"/>
        <end position="278"/>
    </location>
</feature>
<dbReference type="Proteomes" id="UP000580861">
    <property type="component" value="Unassembled WGS sequence"/>
</dbReference>
<dbReference type="InterPro" id="IPR017439">
    <property type="entry name" value="Amidohydrolase"/>
</dbReference>
<keyword evidence="4" id="KW-1185">Reference proteome</keyword>
<evidence type="ECO:0000313" key="3">
    <source>
        <dbReference type="EMBL" id="MBB5857510.1"/>
    </source>
</evidence>
<dbReference type="Pfam" id="PF01546">
    <property type="entry name" value="Peptidase_M20"/>
    <property type="match status" value="1"/>
</dbReference>
<dbReference type="GO" id="GO:0046872">
    <property type="term" value="F:metal ion binding"/>
    <property type="evidence" value="ECO:0007669"/>
    <property type="project" value="UniProtKB-KW"/>
</dbReference>
<keyword evidence="3" id="KW-0378">Hydrolase</keyword>
<dbReference type="SUPFAM" id="SSF55031">
    <property type="entry name" value="Bacterial exopeptidase dimerisation domain"/>
    <property type="match status" value="1"/>
</dbReference>
<reference evidence="3 4" key="1">
    <citation type="submission" date="2020-08" db="EMBL/GenBank/DDBJ databases">
        <title>Sequencing the genomes of 1000 actinobacteria strains.</title>
        <authorList>
            <person name="Klenk H.-P."/>
        </authorList>
    </citation>
    <scope>NUCLEOTIDE SEQUENCE [LARGE SCALE GENOMIC DNA]</scope>
    <source>
        <strain evidence="3 4">DSM 45272</strain>
    </source>
</reference>
<accession>A0A841BET0</accession>
<feature type="binding site" evidence="1">
    <location>
        <position position="159"/>
    </location>
    <ligand>
        <name>Mn(2+)</name>
        <dbReference type="ChEBI" id="CHEBI:29035"/>
        <label>2</label>
    </ligand>
</feature>
<dbReference type="PANTHER" id="PTHR11014">
    <property type="entry name" value="PEPTIDASE M20 FAMILY MEMBER"/>
    <property type="match status" value="1"/>
</dbReference>
<dbReference type="PANTHER" id="PTHR11014:SF63">
    <property type="entry name" value="METALLOPEPTIDASE, PUTATIVE (AFU_ORTHOLOGUE AFUA_6G09600)-RELATED"/>
    <property type="match status" value="1"/>
</dbReference>
<dbReference type="Gene3D" id="3.30.70.360">
    <property type="match status" value="1"/>
</dbReference>
<keyword evidence="1" id="KW-0479">Metal-binding</keyword>
<dbReference type="PIRSF" id="PIRSF005962">
    <property type="entry name" value="Pept_M20D_amidohydro"/>
    <property type="match status" value="1"/>
</dbReference>
<dbReference type="InterPro" id="IPR011650">
    <property type="entry name" value="Peptidase_M20_dimer"/>
</dbReference>
<feature type="binding site" evidence="1">
    <location>
        <position position="99"/>
    </location>
    <ligand>
        <name>Mn(2+)</name>
        <dbReference type="ChEBI" id="CHEBI:29035"/>
        <label>2</label>
    </ligand>
</feature>
<dbReference type="Pfam" id="PF07687">
    <property type="entry name" value="M20_dimer"/>
    <property type="match status" value="1"/>
</dbReference>
<evidence type="ECO:0000313" key="4">
    <source>
        <dbReference type="Proteomes" id="UP000580861"/>
    </source>
</evidence>
<dbReference type="RefSeq" id="WP_221471345.1">
    <property type="nucleotide sequence ID" value="NZ_JACHMX010000001.1"/>
</dbReference>
<name>A0A841BET0_9PSEU</name>
<protein>
    <submittedName>
        <fullName evidence="3">Amidohydrolase</fullName>
        <ecNumber evidence="3">3.5.1.-</ecNumber>
    </submittedName>
</protein>
<dbReference type="InterPro" id="IPR002933">
    <property type="entry name" value="Peptidase_M20"/>
</dbReference>
<dbReference type="EC" id="3.5.1.-" evidence="3"/>
<dbReference type="Gene3D" id="3.40.630.10">
    <property type="entry name" value="Zn peptidases"/>
    <property type="match status" value="1"/>
</dbReference>
<proteinExistence type="predicted"/>